<dbReference type="InterPro" id="IPR007015">
    <property type="entry name" value="DNA_pol_V/MYBBP1A"/>
</dbReference>
<feature type="region of interest" description="Disordered" evidence="4">
    <location>
        <begin position="1585"/>
        <end position="1618"/>
    </location>
</feature>
<dbReference type="EMBL" id="QUTH01003004">
    <property type="protein sequence ID" value="RHZ22357.1"/>
    <property type="molecule type" value="Genomic_DNA"/>
</dbReference>
<dbReference type="InterPro" id="IPR054113">
    <property type="entry name" value="ORC6_cyclin-like_2nd"/>
</dbReference>
<evidence type="ECO:0000256" key="5">
    <source>
        <dbReference type="SAM" id="Phobius"/>
    </source>
</evidence>
<evidence type="ECO:0000256" key="2">
    <source>
        <dbReference type="ARBA" id="ARBA00006809"/>
    </source>
</evidence>
<feature type="transmembrane region" description="Helical" evidence="5">
    <location>
        <begin position="179"/>
        <end position="198"/>
    </location>
</feature>
<dbReference type="Proteomes" id="UP000285430">
    <property type="component" value="Unassembled WGS sequence"/>
</dbReference>
<dbReference type="GO" id="GO:0005730">
    <property type="term" value="C:nucleolus"/>
    <property type="evidence" value="ECO:0007669"/>
    <property type="project" value="InterPro"/>
</dbReference>
<dbReference type="VEuPathDB" id="FungiDB:H257_11592"/>
<dbReference type="GO" id="GO:0003677">
    <property type="term" value="F:DNA binding"/>
    <property type="evidence" value="ECO:0007669"/>
    <property type="project" value="InterPro"/>
</dbReference>
<evidence type="ECO:0000313" key="8">
    <source>
        <dbReference type="Proteomes" id="UP000285430"/>
    </source>
</evidence>
<evidence type="ECO:0000313" key="7">
    <source>
        <dbReference type="EMBL" id="RHZ22357.1"/>
    </source>
</evidence>
<proteinExistence type="inferred from homology"/>
<keyword evidence="5" id="KW-0472">Membrane</keyword>
<dbReference type="Pfam" id="PF04931">
    <property type="entry name" value="DNA_pol_phi"/>
    <property type="match status" value="2"/>
</dbReference>
<evidence type="ECO:0000256" key="3">
    <source>
        <dbReference type="ARBA" id="ARBA00023242"/>
    </source>
</evidence>
<dbReference type="InterPro" id="IPR016024">
    <property type="entry name" value="ARM-type_fold"/>
</dbReference>
<reference evidence="7 8" key="1">
    <citation type="submission" date="2018-08" db="EMBL/GenBank/DDBJ databases">
        <title>Aphanomyces genome sequencing and annotation.</title>
        <authorList>
            <person name="Minardi D."/>
            <person name="Oidtmann B."/>
            <person name="Van Der Giezen M."/>
            <person name="Studholme D.J."/>
        </authorList>
    </citation>
    <scope>NUCLEOTIDE SEQUENCE [LARGE SCALE GENOMIC DNA]</scope>
    <source>
        <strain evidence="7 8">Da</strain>
    </source>
</reference>
<evidence type="ECO:0000256" key="4">
    <source>
        <dbReference type="SAM" id="MobiDB-lite"/>
    </source>
</evidence>
<dbReference type="GO" id="GO:0006355">
    <property type="term" value="P:regulation of DNA-templated transcription"/>
    <property type="evidence" value="ECO:0007669"/>
    <property type="project" value="InterPro"/>
</dbReference>
<keyword evidence="5" id="KW-0812">Transmembrane</keyword>
<comment type="caution">
    <text evidence="7">The sequence shown here is derived from an EMBL/GenBank/DDBJ whole genome shotgun (WGS) entry which is preliminary data.</text>
</comment>
<sequence length="1618" mass="174469">MQPGESKALLVKAPSQRASSVPLVRQMSDFAESTNQANVNKHVEAVLATVGADPADKLTSSFVYTLLVLAITVPFFLGPLLVYFKVDNVVSWSWWLVLLPLWVFNAVWLYSTCFFKGIDPVDREDHFDDSQDITRVQDGATEGSTTDVVEVTAPVEPKPENRVYVLPWLSVLIDLTNKVACSFNVFLVLMYILTEVFICLKLEGSITWHWAALMTPYYLVSLMQGNCAAFANVGQVPLGVFAAVKFSIANASSLDDDPQKPPSAAWPVVAAVSSLVLTVATFSPFLLLMYKLNWGDLATIVVFAPYFGVLLVACISGGNAVPMLDRPAACLELACEVLQEPFDSRKLYMLSGGTSLGKHKQCVRNISGILRLQTTTTITTASLCVKFGCPGLKDYVASVHDEYKHRMMAKLTATQQRYVDVTRPLFPAAVFYTCAQKASNQLLQLTMSQPKEFGSVVSSIEVLSTHATLCSTDDYLEGIVSTCTDQKLKTSAAAAVPAAVASKVDSEEDVVAAAVAPIASTATTNTDSRNAFLKVFWDLAELNPATRVAAVESIVQHLNQANDAEELAYTLKRLIRGLASSRDAARQGFSTALTALLHHFPAAVPVESVLDLLKSTMDVSASMKGMEQRDHMFGRLFGLLAIHSSGRLSGADDLVIASLLDEVIALSKWKKWFREACYEGLLAIVESLPAATFESVALPKLTALLSTSSVAQFNADQVSLAIGLHTYVHAHNLGAASLDAIATIVSRHHFHHLVDPLKSSTSIYPRLHSSWRRLVEHFTSTAKLDEERFQEMWSVLVEDMLVAPGSSHERRGTALKLFEALVPTLPPPTLRSILTPHFIKVIHNNAVSKKTYLHEAALGALHTFVSAQPLEFFRFLQHQFLHPLTCLVSHLPDDDDDGDNIGDDKNKKIGFEALLALEEDKERADFQAKRIASARMWALDTMYTATLKLPAASTSDDVWKESLGFFVTHAFFEPSSDVKPSKKKKKTGSSTLDQLPTPALSASVVAALSKRVYALVGLGNQVLKDPSVALDTSVPFRLWQTWGDLTNDGQLVLKVPLSTAHAAQRTAVGKQLKSLVAQVASAAENKKAALRLKGFTLLNVCVGLQLLDPAQRDDASSVLADLARCLAELNAPAPSKKKAKKAAKEAEAEHEQQPLAVLTDMLLSMLAQGSSVMRDIVTHVFRSIMEQLDAASVQSMVDVVVSSADEETSMLDMDEVDEDDEDGAPIDPSKLTASTTSTTTLDDDEDVDHVMEDDENETIHLADLQREDAALSAMVSQVSEKKKAKQHAKRLRIAALHFKVRVLDLLHVYAGSPGAAHVINTIEPLFKAWTALKPHRDTLVWSDRVGAVLQKIARRTKEAASFETDAVVGALAAVLAVASGTVVDKKQAAVAASLVTYLVRTGLQKSSGDAAAVAAALVPSISTLLTKKHAKLPRVVLDHLVTNAPALAGALLFDTLAALAIDDAAAADDFARAEVVRHLTALLKTKGAVPVSGLAATGPALHAALVDALGKVKGKRMKGVANCAQALLKARVDAKDESIDAIALAKELKALLVVQDGGGEEDKKEGGGAVSPVLKGMVAQMLQVLAGPNSSKNGDKKKSKAEKKRKRTEAAEAPTSQE</sequence>
<name>A0A3R7AZ34_APHAT</name>
<evidence type="ECO:0000256" key="1">
    <source>
        <dbReference type="ARBA" id="ARBA00004123"/>
    </source>
</evidence>
<organism evidence="7 8">
    <name type="scientific">Aphanomyces astaci</name>
    <name type="common">Crayfish plague agent</name>
    <dbReference type="NCBI Taxonomy" id="112090"/>
    <lineage>
        <taxon>Eukaryota</taxon>
        <taxon>Sar</taxon>
        <taxon>Stramenopiles</taxon>
        <taxon>Oomycota</taxon>
        <taxon>Saprolegniomycetes</taxon>
        <taxon>Saprolegniales</taxon>
        <taxon>Verrucalvaceae</taxon>
        <taxon>Aphanomyces</taxon>
    </lineage>
</organism>
<keyword evidence="3" id="KW-0539">Nucleus</keyword>
<dbReference type="Pfam" id="PF21913">
    <property type="entry name" value="ORC6_2nd"/>
    <property type="match status" value="1"/>
</dbReference>
<comment type="similarity">
    <text evidence="2">Belongs to the MYBBP1A family.</text>
</comment>
<dbReference type="VEuPathDB" id="FungiDB:H257_11591"/>
<comment type="subcellular location">
    <subcellularLocation>
        <location evidence="1">Nucleus</location>
    </subcellularLocation>
</comment>
<feature type="domain" description="ORC6 second cyclin-like" evidence="6">
    <location>
        <begin position="379"/>
        <end position="461"/>
    </location>
</feature>
<dbReference type="SUPFAM" id="SSF48371">
    <property type="entry name" value="ARM repeat"/>
    <property type="match status" value="1"/>
</dbReference>
<feature type="compositionally biased region" description="Acidic residues" evidence="4">
    <location>
        <begin position="1207"/>
        <end position="1224"/>
    </location>
</feature>
<feature type="transmembrane region" description="Helical" evidence="5">
    <location>
        <begin position="264"/>
        <end position="290"/>
    </location>
</feature>
<dbReference type="VEuPathDB" id="FungiDB:H257_11590"/>
<feature type="region of interest" description="Disordered" evidence="4">
    <location>
        <begin position="1207"/>
        <end position="1239"/>
    </location>
</feature>
<keyword evidence="5" id="KW-1133">Transmembrane helix</keyword>
<dbReference type="Gene3D" id="1.10.472.10">
    <property type="entry name" value="Cyclin-like"/>
    <property type="match status" value="1"/>
</dbReference>
<protein>
    <recommendedName>
        <fullName evidence="6">ORC6 second cyclin-like domain-containing protein</fullName>
    </recommendedName>
</protein>
<feature type="compositionally biased region" description="Basic residues" evidence="4">
    <location>
        <begin position="1595"/>
        <end position="1607"/>
    </location>
</feature>
<feature type="transmembrane region" description="Helical" evidence="5">
    <location>
        <begin position="62"/>
        <end position="86"/>
    </location>
</feature>
<accession>A0A3R7AZ34</accession>
<dbReference type="PANTHER" id="PTHR13213:SF2">
    <property type="entry name" value="MYB-BINDING PROTEIN 1A"/>
    <property type="match status" value="1"/>
</dbReference>
<gene>
    <name evidence="7" type="ORF">DYB37_000732</name>
</gene>
<dbReference type="PANTHER" id="PTHR13213">
    <property type="entry name" value="MYB-BINDING PROTEIN 1A FAMILY MEMBER"/>
    <property type="match status" value="1"/>
</dbReference>
<feature type="transmembrane region" description="Helical" evidence="5">
    <location>
        <begin position="92"/>
        <end position="110"/>
    </location>
</feature>
<feature type="transmembrane region" description="Helical" evidence="5">
    <location>
        <begin position="297"/>
        <end position="318"/>
    </location>
</feature>
<evidence type="ECO:0000259" key="6">
    <source>
        <dbReference type="Pfam" id="PF21913"/>
    </source>
</evidence>